<dbReference type="EnsemblPlants" id="AET2Gv20466400.4">
    <property type="protein sequence ID" value="AET2Gv20466400.4"/>
    <property type="gene ID" value="AET2Gv20466400"/>
</dbReference>
<evidence type="ECO:0000313" key="1">
    <source>
        <dbReference type="EnsemblPlants" id="AET2Gv20466400.4"/>
    </source>
</evidence>
<organism evidence="1 2">
    <name type="scientific">Aegilops tauschii subsp. strangulata</name>
    <name type="common">Goatgrass</name>
    <dbReference type="NCBI Taxonomy" id="200361"/>
    <lineage>
        <taxon>Eukaryota</taxon>
        <taxon>Viridiplantae</taxon>
        <taxon>Streptophyta</taxon>
        <taxon>Embryophyta</taxon>
        <taxon>Tracheophyta</taxon>
        <taxon>Spermatophyta</taxon>
        <taxon>Magnoliopsida</taxon>
        <taxon>Liliopsida</taxon>
        <taxon>Poales</taxon>
        <taxon>Poaceae</taxon>
        <taxon>BOP clade</taxon>
        <taxon>Pooideae</taxon>
        <taxon>Triticodae</taxon>
        <taxon>Triticeae</taxon>
        <taxon>Triticinae</taxon>
        <taxon>Aegilops</taxon>
    </lineage>
</organism>
<sequence length="94" mass="10034">MWLCRFPFPTHRRRYNLLVDCLVEAGAMGRPCVGALLACAAVAASCCGCFQFQGAAAAATPSFGDNFDITGAEDHVKTSPDGQTWYLSLDNKTG</sequence>
<evidence type="ECO:0000313" key="2">
    <source>
        <dbReference type="Proteomes" id="UP000015105"/>
    </source>
</evidence>
<reference evidence="2" key="1">
    <citation type="journal article" date="2014" name="Science">
        <title>Ancient hybridizations among the ancestral genomes of bread wheat.</title>
        <authorList>
            <consortium name="International Wheat Genome Sequencing Consortium,"/>
            <person name="Marcussen T."/>
            <person name="Sandve S.R."/>
            <person name="Heier L."/>
            <person name="Spannagl M."/>
            <person name="Pfeifer M."/>
            <person name="Jakobsen K.S."/>
            <person name="Wulff B.B."/>
            <person name="Steuernagel B."/>
            <person name="Mayer K.F."/>
            <person name="Olsen O.A."/>
        </authorList>
    </citation>
    <scope>NUCLEOTIDE SEQUENCE [LARGE SCALE GENOMIC DNA]</scope>
    <source>
        <strain evidence="2">cv. AL8/78</strain>
    </source>
</reference>
<reference evidence="1" key="5">
    <citation type="journal article" date="2021" name="G3 (Bethesda)">
        <title>Aegilops tauschii genome assembly Aet v5.0 features greater sequence contiguity and improved annotation.</title>
        <authorList>
            <person name="Wang L."/>
            <person name="Zhu T."/>
            <person name="Rodriguez J.C."/>
            <person name="Deal K.R."/>
            <person name="Dubcovsky J."/>
            <person name="McGuire P.E."/>
            <person name="Lux T."/>
            <person name="Spannagl M."/>
            <person name="Mayer K.F.X."/>
            <person name="Baldrich P."/>
            <person name="Meyers B.C."/>
            <person name="Huo N."/>
            <person name="Gu Y.Q."/>
            <person name="Zhou H."/>
            <person name="Devos K.M."/>
            <person name="Bennetzen J.L."/>
            <person name="Unver T."/>
            <person name="Budak H."/>
            <person name="Gulick P.J."/>
            <person name="Galiba G."/>
            <person name="Kalapos B."/>
            <person name="Nelson D.R."/>
            <person name="Li P."/>
            <person name="You F.M."/>
            <person name="Luo M.C."/>
            <person name="Dvorak J."/>
        </authorList>
    </citation>
    <scope>NUCLEOTIDE SEQUENCE [LARGE SCALE GENOMIC DNA]</scope>
    <source>
        <strain evidence="1">cv. AL8/78</strain>
    </source>
</reference>
<reference evidence="1" key="3">
    <citation type="journal article" date="2017" name="Nature">
        <title>Genome sequence of the progenitor of the wheat D genome Aegilops tauschii.</title>
        <authorList>
            <person name="Luo M.C."/>
            <person name="Gu Y.Q."/>
            <person name="Puiu D."/>
            <person name="Wang H."/>
            <person name="Twardziok S.O."/>
            <person name="Deal K.R."/>
            <person name="Huo N."/>
            <person name="Zhu T."/>
            <person name="Wang L."/>
            <person name="Wang Y."/>
            <person name="McGuire P.E."/>
            <person name="Liu S."/>
            <person name="Long H."/>
            <person name="Ramasamy R.K."/>
            <person name="Rodriguez J.C."/>
            <person name="Van S.L."/>
            <person name="Yuan L."/>
            <person name="Wang Z."/>
            <person name="Xia Z."/>
            <person name="Xiao L."/>
            <person name="Anderson O.D."/>
            <person name="Ouyang S."/>
            <person name="Liang Y."/>
            <person name="Zimin A.V."/>
            <person name="Pertea G."/>
            <person name="Qi P."/>
            <person name="Bennetzen J.L."/>
            <person name="Dai X."/>
            <person name="Dawson M.W."/>
            <person name="Muller H.G."/>
            <person name="Kugler K."/>
            <person name="Rivarola-Duarte L."/>
            <person name="Spannagl M."/>
            <person name="Mayer K.F.X."/>
            <person name="Lu F.H."/>
            <person name="Bevan M.W."/>
            <person name="Leroy P."/>
            <person name="Li P."/>
            <person name="You F.M."/>
            <person name="Sun Q."/>
            <person name="Liu Z."/>
            <person name="Lyons E."/>
            <person name="Wicker T."/>
            <person name="Salzberg S.L."/>
            <person name="Devos K.M."/>
            <person name="Dvorak J."/>
        </authorList>
    </citation>
    <scope>NUCLEOTIDE SEQUENCE [LARGE SCALE GENOMIC DNA]</scope>
    <source>
        <strain evidence="1">cv. AL8/78</strain>
    </source>
</reference>
<reference evidence="2" key="2">
    <citation type="journal article" date="2017" name="Nat. Plants">
        <title>The Aegilops tauschii genome reveals multiple impacts of transposons.</title>
        <authorList>
            <person name="Zhao G."/>
            <person name="Zou C."/>
            <person name="Li K."/>
            <person name="Wang K."/>
            <person name="Li T."/>
            <person name="Gao L."/>
            <person name="Zhang X."/>
            <person name="Wang H."/>
            <person name="Yang Z."/>
            <person name="Liu X."/>
            <person name="Jiang W."/>
            <person name="Mao L."/>
            <person name="Kong X."/>
            <person name="Jiao Y."/>
            <person name="Jia J."/>
        </authorList>
    </citation>
    <scope>NUCLEOTIDE SEQUENCE [LARGE SCALE GENOMIC DNA]</scope>
    <source>
        <strain evidence="2">cv. AL8/78</strain>
    </source>
</reference>
<dbReference type="Gramene" id="AET2Gv20466400.4">
    <property type="protein sequence ID" value="AET2Gv20466400.4"/>
    <property type="gene ID" value="AET2Gv20466400"/>
</dbReference>
<protein>
    <submittedName>
        <fullName evidence="1">Uncharacterized protein</fullName>
    </submittedName>
</protein>
<dbReference type="Proteomes" id="UP000015105">
    <property type="component" value="Chromosome 2D"/>
</dbReference>
<proteinExistence type="predicted"/>
<reference evidence="1" key="4">
    <citation type="submission" date="2019-03" db="UniProtKB">
        <authorList>
            <consortium name="EnsemblPlants"/>
        </authorList>
    </citation>
    <scope>IDENTIFICATION</scope>
</reference>
<dbReference type="AlphaFoldDB" id="A0A453BD84"/>
<name>A0A453BD84_AEGTS</name>
<accession>A0A453BD84</accession>
<keyword evidence="2" id="KW-1185">Reference proteome</keyword>